<reference evidence="4 5" key="1">
    <citation type="journal article" date="2016" name="BMC Genomics">
        <title>Consensus pan-genome assembly of the specialised wine bacterium Oenococcus oeni.</title>
        <authorList>
            <person name="Sternes P.R."/>
            <person name="Borneman A.R."/>
        </authorList>
    </citation>
    <scope>NUCLEOTIDE SEQUENCE [LARGE SCALE GENOMIC DNA]</scope>
    <source>
        <strain evidence="4 5">AWRIB661</strain>
    </source>
</reference>
<comment type="caution">
    <text evidence="4">The sequence shown here is derived from an EMBL/GenBank/DDBJ whole genome shotgun (WGS) entry which is preliminary data.</text>
</comment>
<dbReference type="InterPro" id="IPR006343">
    <property type="entry name" value="DnaB/C_C"/>
</dbReference>
<feature type="domain" description="DnaB/C C-terminal" evidence="2">
    <location>
        <begin position="291"/>
        <end position="362"/>
    </location>
</feature>
<dbReference type="EMBL" id="MLOK01000029">
    <property type="protein sequence ID" value="OIM21602.1"/>
    <property type="molecule type" value="Genomic_DNA"/>
</dbReference>
<evidence type="ECO:0000259" key="3">
    <source>
        <dbReference type="Pfam" id="PF25888"/>
    </source>
</evidence>
<keyword evidence="4" id="KW-0378">Hydrolase</keyword>
<evidence type="ECO:0000313" key="5">
    <source>
        <dbReference type="Proteomes" id="UP000181728"/>
    </source>
</evidence>
<protein>
    <submittedName>
        <fullName evidence="4">Helicase DnaB</fullName>
    </submittedName>
</protein>
<proteinExistence type="inferred from homology"/>
<keyword evidence="4" id="KW-0347">Helicase</keyword>
<dbReference type="Pfam" id="PF25888">
    <property type="entry name" value="WHD_DnaB"/>
    <property type="match status" value="1"/>
</dbReference>
<dbReference type="Proteomes" id="UP000181728">
    <property type="component" value="Unassembled WGS sequence"/>
</dbReference>
<dbReference type="GO" id="GO:0004386">
    <property type="term" value="F:helicase activity"/>
    <property type="evidence" value="ECO:0007669"/>
    <property type="project" value="UniProtKB-KW"/>
</dbReference>
<dbReference type="Pfam" id="PF07261">
    <property type="entry name" value="DnaB_2"/>
    <property type="match status" value="1"/>
</dbReference>
<dbReference type="InterPro" id="IPR058660">
    <property type="entry name" value="WHD_DnaB"/>
</dbReference>
<dbReference type="RefSeq" id="WP_071419728.1">
    <property type="nucleotide sequence ID" value="NZ_CP014324.1"/>
</dbReference>
<accession>A0A6N4A7A8</accession>
<name>A0A6N4A7A8_OENOE</name>
<evidence type="ECO:0000259" key="2">
    <source>
        <dbReference type="Pfam" id="PF07261"/>
    </source>
</evidence>
<sequence length="416" mass="47330">MIERQTQLNAYWNFIVNPVSFDSNDLKNLTRFYLPLIGVDSFSTYFQLLDSSETSYQINDLLDLLNISLTGFDDARKKLEATGLLNSYLDDRTLLFKLKKPLSRDDFFSDDLLSSFFFSVVGEERFQIIVDGTKKTFPNFSGIKLNANFYEAFGDLSLKKPKIDQSQFKKTKKSFPNIDADDFDFSIIEDNLKKYGVSETEISKEHNFIVSQHLIYGFSEEQILDLLANSLLIDKKTIEHSLFRQQINKLASKPRQQAEKRDDSDLSGQLSNDERQLVKAAQSLAPYQFLAQLKQVRGGIVTSSEQKNLEHLFDLGLAPDVINILTHQVIIGMESSNLPAPLSQAIADSFLQAKVKNAAEAILSIKSRQKKQNEKHNFKNGPLQKEKKIDYGTAEKVDNQIALDALAKYQHEKKNS</sequence>
<organism evidence="4 5">
    <name type="scientific">Oenococcus oeni</name>
    <name type="common">Leuconostoc oenos</name>
    <dbReference type="NCBI Taxonomy" id="1247"/>
    <lineage>
        <taxon>Bacteria</taxon>
        <taxon>Bacillati</taxon>
        <taxon>Bacillota</taxon>
        <taxon>Bacilli</taxon>
        <taxon>Lactobacillales</taxon>
        <taxon>Lactobacillaceae</taxon>
        <taxon>Oenococcus</taxon>
    </lineage>
</organism>
<keyword evidence="4" id="KW-0547">Nucleotide-binding</keyword>
<gene>
    <name evidence="4" type="ORF">ATX59_03215</name>
</gene>
<comment type="similarity">
    <text evidence="1">Belongs to the DnaB/DnaD family.</text>
</comment>
<feature type="domain" description="Replicative helicase loading/DNA remodeling protein DnaB N-terminal winged helix" evidence="3">
    <location>
        <begin position="23"/>
        <end position="193"/>
    </location>
</feature>
<evidence type="ECO:0000313" key="4">
    <source>
        <dbReference type="EMBL" id="OIM21602.1"/>
    </source>
</evidence>
<evidence type="ECO:0000256" key="1">
    <source>
        <dbReference type="ARBA" id="ARBA00093462"/>
    </source>
</evidence>
<keyword evidence="4" id="KW-0067">ATP-binding</keyword>
<dbReference type="AlphaFoldDB" id="A0A6N4A7A8"/>